<proteinExistence type="inferred from homology"/>
<dbReference type="SUPFAM" id="SSF58104">
    <property type="entry name" value="Methyl-accepting chemotaxis protein (MCP) signaling domain"/>
    <property type="match status" value="1"/>
</dbReference>
<feature type="transmembrane region" description="Helical" evidence="5">
    <location>
        <begin position="179"/>
        <end position="200"/>
    </location>
</feature>
<accession>A0A848FLS2</accession>
<dbReference type="PROSITE" id="PS50885">
    <property type="entry name" value="HAMP"/>
    <property type="match status" value="1"/>
</dbReference>
<comment type="similarity">
    <text evidence="3">Belongs to the methyl-accepting chemotaxis (MCP) protein family.</text>
</comment>
<reference evidence="8 9" key="1">
    <citation type="submission" date="2020-04" db="EMBL/GenBank/DDBJ databases">
        <title>Azohydromonas sp. isolated from soil.</title>
        <authorList>
            <person name="Dahal R.H."/>
        </authorList>
    </citation>
    <scope>NUCLEOTIDE SEQUENCE [LARGE SCALE GENOMIC DNA]</scope>
    <source>
        <strain evidence="8 9">G-1-1-14</strain>
    </source>
</reference>
<organism evidence="8 9">
    <name type="scientific">Azohydromonas caseinilytica</name>
    <dbReference type="NCBI Taxonomy" id="2728836"/>
    <lineage>
        <taxon>Bacteria</taxon>
        <taxon>Pseudomonadati</taxon>
        <taxon>Pseudomonadota</taxon>
        <taxon>Betaproteobacteria</taxon>
        <taxon>Burkholderiales</taxon>
        <taxon>Sphaerotilaceae</taxon>
        <taxon>Azohydromonas</taxon>
    </lineage>
</organism>
<dbReference type="AlphaFoldDB" id="A0A848FLS2"/>
<dbReference type="PROSITE" id="PS50111">
    <property type="entry name" value="CHEMOTAXIS_TRANSDUC_2"/>
    <property type="match status" value="1"/>
</dbReference>
<dbReference type="CDD" id="cd06225">
    <property type="entry name" value="HAMP"/>
    <property type="match status" value="1"/>
</dbReference>
<keyword evidence="2" id="KW-0488">Methylation</keyword>
<evidence type="ECO:0000256" key="3">
    <source>
        <dbReference type="ARBA" id="ARBA00029447"/>
    </source>
</evidence>
<dbReference type="EMBL" id="JABBFW010000039">
    <property type="protein sequence ID" value="NML18741.1"/>
    <property type="molecule type" value="Genomic_DNA"/>
</dbReference>
<dbReference type="GO" id="GO:0006935">
    <property type="term" value="P:chemotaxis"/>
    <property type="evidence" value="ECO:0007669"/>
    <property type="project" value="InterPro"/>
</dbReference>
<dbReference type="Gene3D" id="1.10.287.950">
    <property type="entry name" value="Methyl-accepting chemotaxis protein"/>
    <property type="match status" value="1"/>
</dbReference>
<evidence type="ECO:0000259" key="6">
    <source>
        <dbReference type="PROSITE" id="PS50111"/>
    </source>
</evidence>
<evidence type="ECO:0000256" key="5">
    <source>
        <dbReference type="SAM" id="Phobius"/>
    </source>
</evidence>
<keyword evidence="5" id="KW-1133">Transmembrane helix</keyword>
<dbReference type="PRINTS" id="PR00260">
    <property type="entry name" value="CHEMTRNSDUCR"/>
</dbReference>
<dbReference type="InterPro" id="IPR004090">
    <property type="entry name" value="Chemotax_Me-accpt_rcpt"/>
</dbReference>
<dbReference type="GO" id="GO:0005886">
    <property type="term" value="C:plasma membrane"/>
    <property type="evidence" value="ECO:0007669"/>
    <property type="project" value="TreeGrafter"/>
</dbReference>
<evidence type="ECO:0000256" key="1">
    <source>
        <dbReference type="ARBA" id="ARBA00004370"/>
    </source>
</evidence>
<comment type="caution">
    <text evidence="8">The sequence shown here is derived from an EMBL/GenBank/DDBJ whole genome shotgun (WGS) entry which is preliminary data.</text>
</comment>
<keyword evidence="5" id="KW-0812">Transmembrane</keyword>
<dbReference type="SMART" id="SM00283">
    <property type="entry name" value="MA"/>
    <property type="match status" value="1"/>
</dbReference>
<name>A0A848FLS2_9BURK</name>
<evidence type="ECO:0000313" key="8">
    <source>
        <dbReference type="EMBL" id="NML18741.1"/>
    </source>
</evidence>
<feature type="domain" description="Methyl-accepting transducer" evidence="6">
    <location>
        <begin position="258"/>
        <end position="487"/>
    </location>
</feature>
<comment type="subcellular location">
    <subcellularLocation>
        <location evidence="1">Membrane</location>
    </subcellularLocation>
</comment>
<dbReference type="GO" id="GO:0004888">
    <property type="term" value="F:transmembrane signaling receptor activity"/>
    <property type="evidence" value="ECO:0007669"/>
    <property type="project" value="InterPro"/>
</dbReference>
<evidence type="ECO:0000313" key="9">
    <source>
        <dbReference type="Proteomes" id="UP000574067"/>
    </source>
</evidence>
<gene>
    <name evidence="8" type="ORF">HHL10_27610</name>
</gene>
<dbReference type="FunFam" id="1.10.287.950:FF:000001">
    <property type="entry name" value="Methyl-accepting chemotaxis sensory transducer"/>
    <property type="match status" value="1"/>
</dbReference>
<evidence type="ECO:0000256" key="2">
    <source>
        <dbReference type="ARBA" id="ARBA00022481"/>
    </source>
</evidence>
<feature type="domain" description="HAMP" evidence="7">
    <location>
        <begin position="201"/>
        <end position="253"/>
    </location>
</feature>
<dbReference type="GO" id="GO:0007165">
    <property type="term" value="P:signal transduction"/>
    <property type="evidence" value="ECO:0007669"/>
    <property type="project" value="UniProtKB-KW"/>
</dbReference>
<dbReference type="InterPro" id="IPR004089">
    <property type="entry name" value="MCPsignal_dom"/>
</dbReference>
<dbReference type="InterPro" id="IPR051310">
    <property type="entry name" value="MCP_chemotaxis"/>
</dbReference>
<evidence type="ECO:0000256" key="4">
    <source>
        <dbReference type="PROSITE-ProRule" id="PRU00284"/>
    </source>
</evidence>
<dbReference type="SMART" id="SM00304">
    <property type="entry name" value="HAMP"/>
    <property type="match status" value="1"/>
</dbReference>
<keyword evidence="4" id="KW-0807">Transducer</keyword>
<dbReference type="PANTHER" id="PTHR43531">
    <property type="entry name" value="PROTEIN ICFG"/>
    <property type="match status" value="1"/>
</dbReference>
<dbReference type="Proteomes" id="UP000574067">
    <property type="component" value="Unassembled WGS sequence"/>
</dbReference>
<keyword evidence="9" id="KW-1185">Reference proteome</keyword>
<keyword evidence="5" id="KW-0472">Membrane</keyword>
<evidence type="ECO:0000259" key="7">
    <source>
        <dbReference type="PROSITE" id="PS50885"/>
    </source>
</evidence>
<dbReference type="InterPro" id="IPR003660">
    <property type="entry name" value="HAMP_dom"/>
</dbReference>
<dbReference type="PANTHER" id="PTHR43531:SF14">
    <property type="entry name" value="METHYL-ACCEPTING CHEMOTAXIS PROTEIN I-RELATED"/>
    <property type="match status" value="1"/>
</dbReference>
<dbReference type="Pfam" id="PF00672">
    <property type="entry name" value="HAMP"/>
    <property type="match status" value="1"/>
</dbReference>
<sequence>MSLVTAALTVVGVWGWLSTASGIATVSNLFNQATAASAAAGSLREALAGLRRYEAAMIAQSVSNPTEVQTYHALWKRELDALFRSGQALVTASDNSAEIVGLVARQKQLAGEYAGLIAPIAEKLEAAQLDASAALAYAAQAEDTAKALHAVIDALSQAQLAHQDSVRAQLSAGMTLASALRLALVGGVLLIFLPLMLLTLRSVCGPLDEAVALARRIAQGDLGTAPAVRGRDETARLLAALGDMQANLRRLVGQVRDAACSIQLASAEVASGNADLAQRTASTAASLQQAAASMEQLNGTVGSSAQSASAASRLAVEAAEVAVRGGTVVSQVVATMEEIDASSKRIASIVGTIDGIAFQTNLLALNAAVEAARAGEQGRGFAVVASEVRNLAQRTQEAAREIKALIGTSVDKVGNGARLVSDAGQTMGEIVDGVRRVAELIGQISAATGAQSGDIGQVHATVQQLDESTQQNSALVEQSAGAAHSLRQQAERLAGLVAVFRLEARPA</sequence>
<protein>
    <submittedName>
        <fullName evidence="8">HAMP domain-containing protein</fullName>
    </submittedName>
</protein>
<dbReference type="Pfam" id="PF00015">
    <property type="entry name" value="MCPsignal"/>
    <property type="match status" value="1"/>
</dbReference>